<dbReference type="Gene3D" id="3.30.420.240">
    <property type="match status" value="1"/>
</dbReference>
<dbReference type="EMBL" id="LR798398">
    <property type="protein sequence ID" value="CAB5229367.1"/>
    <property type="molecule type" value="Genomic_DNA"/>
</dbReference>
<keyword evidence="4" id="KW-0067">ATP-binding</keyword>
<proteinExistence type="predicted"/>
<dbReference type="InterPro" id="IPR027417">
    <property type="entry name" value="P-loop_NTPase"/>
</dbReference>
<dbReference type="SUPFAM" id="SSF52540">
    <property type="entry name" value="P-loop containing nucleoside triphosphate hydrolases"/>
    <property type="match status" value="1"/>
</dbReference>
<protein>
    <submittedName>
        <fullName evidence="4">Helicase domain containing protein</fullName>
    </submittedName>
</protein>
<dbReference type="EMBL" id="LR796869">
    <property type="protein sequence ID" value="CAB4171538.1"/>
    <property type="molecule type" value="Genomic_DNA"/>
</dbReference>
<evidence type="ECO:0000313" key="4">
    <source>
        <dbReference type="EMBL" id="CAB5229367.1"/>
    </source>
</evidence>
<dbReference type="Gene3D" id="3.40.50.300">
    <property type="entry name" value="P-loop containing nucleotide triphosphate hydrolases"/>
    <property type="match status" value="1"/>
</dbReference>
<evidence type="ECO:0000313" key="3">
    <source>
        <dbReference type="EMBL" id="CAB4202863.1"/>
    </source>
</evidence>
<dbReference type="EMBL" id="LR796952">
    <property type="protein sequence ID" value="CAB4177563.1"/>
    <property type="molecule type" value="Genomic_DNA"/>
</dbReference>
<evidence type="ECO:0000313" key="1">
    <source>
        <dbReference type="EMBL" id="CAB4171538.1"/>
    </source>
</evidence>
<organism evidence="4">
    <name type="scientific">uncultured Caudovirales phage</name>
    <dbReference type="NCBI Taxonomy" id="2100421"/>
    <lineage>
        <taxon>Viruses</taxon>
        <taxon>Duplodnaviria</taxon>
        <taxon>Heunggongvirae</taxon>
        <taxon>Uroviricota</taxon>
        <taxon>Caudoviricetes</taxon>
        <taxon>Peduoviridae</taxon>
        <taxon>Maltschvirus</taxon>
        <taxon>Maltschvirus maltsch</taxon>
    </lineage>
</organism>
<keyword evidence="4" id="KW-0347">Helicase</keyword>
<name>A0A6J7XEV7_9CAUD</name>
<keyword evidence="4" id="KW-0378">Hydrolase</keyword>
<evidence type="ECO:0000313" key="2">
    <source>
        <dbReference type="EMBL" id="CAB4177563.1"/>
    </source>
</evidence>
<reference evidence="4" key="1">
    <citation type="submission" date="2020-05" db="EMBL/GenBank/DDBJ databases">
        <authorList>
            <person name="Chiriac C."/>
            <person name="Salcher M."/>
            <person name="Ghai R."/>
            <person name="Kavagutti S V."/>
        </authorList>
    </citation>
    <scope>NUCLEOTIDE SEQUENCE</scope>
</reference>
<keyword evidence="4" id="KW-0547">Nucleotide-binding</keyword>
<sequence>MTQPINEADAYIDFIRTYASDPVGFVVNVLQADPLPWQRDFLGKIARGDRRISVRAGHGVGKSTACSWALIWHMTCRYPQKGVVTAPTAAQLFDALFAELKSWINKLPPVLRESFEVFSDKIVLKGAPESSFISARTSSAERPEALAGVHSEHVLLVVDEASAVPEAVFEAAAGSMSGHSATTIFISNPTRSSGLFYKTHHELASDWSRMHVSCLDNPLVSTDFVRQIASTYGQESNAFRIRVLGEFALGDDDTLIPADLVDAAFDRDITVPMSEPIIYGVDVARFGSDRTALCKRRGNVVVELKSWGGLDLMQTVGAIVNEAKMDNPDEICVDTIGLGSGVADRLREQGYNVRDVNVSESSAMNPNANRLRDELWISVKDWLGTRAVKLPRDESLRHELVAPRYTFSSSGKLVVESKDGMRKRGMRSPDLADSLCLTFAGTAAGVGGRAFAWRPGKPLRRGISGIV</sequence>
<dbReference type="GO" id="GO:0004386">
    <property type="term" value="F:helicase activity"/>
    <property type="evidence" value="ECO:0007669"/>
    <property type="project" value="UniProtKB-KW"/>
</dbReference>
<dbReference type="EMBL" id="LR797317">
    <property type="protein sequence ID" value="CAB4202863.1"/>
    <property type="molecule type" value="Genomic_DNA"/>
</dbReference>
<accession>A0A6J7XEV7</accession>
<dbReference type="Pfam" id="PF03237">
    <property type="entry name" value="Terminase_6N"/>
    <property type="match status" value="1"/>
</dbReference>
<gene>
    <name evidence="2" type="ORF">UFOVP1014_14</name>
    <name evidence="3" type="ORF">UFOVP1368_42</name>
    <name evidence="4" type="ORF">UFOVP1552_49</name>
    <name evidence="1" type="ORF">UFOVP933_1</name>
</gene>